<sequence length="76" mass="8138">MTLDQVPRGTRVKIDDIANVKRKLEAARLGLGPGAWVVVIRIVPRGPIIVRGEAGQLALGRQLAQEITVSVVSEGK</sequence>
<accession>A0A2T2XJY5</accession>
<name>A0A2T2XJY5_9FIRM</name>
<keyword evidence="1" id="KW-0408">Iron</keyword>
<reference evidence="3 4" key="1">
    <citation type="journal article" date="2014" name="BMC Genomics">
        <title>Comparison of environmental and isolate Sulfobacillus genomes reveals diverse carbon, sulfur, nitrogen, and hydrogen metabolisms.</title>
        <authorList>
            <person name="Justice N.B."/>
            <person name="Norman A."/>
            <person name="Brown C.T."/>
            <person name="Singh A."/>
            <person name="Thomas B.C."/>
            <person name="Banfield J.F."/>
        </authorList>
    </citation>
    <scope>NUCLEOTIDE SEQUENCE [LARGE SCALE GENOMIC DNA]</scope>
    <source>
        <strain evidence="3">AMDSBA4</strain>
    </source>
</reference>
<dbReference type="Gene3D" id="2.30.30.90">
    <property type="match status" value="1"/>
</dbReference>
<evidence type="ECO:0000256" key="1">
    <source>
        <dbReference type="ARBA" id="ARBA00023004"/>
    </source>
</evidence>
<gene>
    <name evidence="3" type="ORF">C7B46_03625</name>
</gene>
<proteinExistence type="predicted"/>
<dbReference type="SUPFAM" id="SSF50037">
    <property type="entry name" value="C-terminal domain of transcriptional repressors"/>
    <property type="match status" value="1"/>
</dbReference>
<dbReference type="Pfam" id="PF04023">
    <property type="entry name" value="FeoA"/>
    <property type="match status" value="1"/>
</dbReference>
<dbReference type="AlphaFoldDB" id="A0A2T2XJY5"/>
<feature type="domain" description="Ferrous iron transporter FeoA-like" evidence="2">
    <location>
        <begin position="1"/>
        <end position="71"/>
    </location>
</feature>
<organism evidence="3 4">
    <name type="scientific">Sulfobacillus benefaciens</name>
    <dbReference type="NCBI Taxonomy" id="453960"/>
    <lineage>
        <taxon>Bacteria</taxon>
        <taxon>Bacillati</taxon>
        <taxon>Bacillota</taxon>
        <taxon>Clostridia</taxon>
        <taxon>Eubacteriales</taxon>
        <taxon>Clostridiales Family XVII. Incertae Sedis</taxon>
        <taxon>Sulfobacillus</taxon>
    </lineage>
</organism>
<dbReference type="InterPro" id="IPR038157">
    <property type="entry name" value="FeoA_core_dom"/>
</dbReference>
<dbReference type="InterPro" id="IPR008988">
    <property type="entry name" value="Transcriptional_repressor_C"/>
</dbReference>
<dbReference type="SMART" id="SM00899">
    <property type="entry name" value="FeoA"/>
    <property type="match status" value="1"/>
</dbReference>
<comment type="caution">
    <text evidence="3">The sequence shown here is derived from an EMBL/GenBank/DDBJ whole genome shotgun (WGS) entry which is preliminary data.</text>
</comment>
<dbReference type="Proteomes" id="UP000242972">
    <property type="component" value="Unassembled WGS sequence"/>
</dbReference>
<dbReference type="GO" id="GO:0046914">
    <property type="term" value="F:transition metal ion binding"/>
    <property type="evidence" value="ECO:0007669"/>
    <property type="project" value="InterPro"/>
</dbReference>
<protein>
    <submittedName>
        <fullName evidence="3">Ferrous iron transport protein A</fullName>
    </submittedName>
</protein>
<evidence type="ECO:0000313" key="3">
    <source>
        <dbReference type="EMBL" id="PSR34810.1"/>
    </source>
</evidence>
<dbReference type="InterPro" id="IPR007167">
    <property type="entry name" value="Fe-transptr_FeoA-like"/>
</dbReference>
<dbReference type="EMBL" id="PXYW01000006">
    <property type="protein sequence ID" value="PSR34810.1"/>
    <property type="molecule type" value="Genomic_DNA"/>
</dbReference>
<evidence type="ECO:0000259" key="2">
    <source>
        <dbReference type="SMART" id="SM00899"/>
    </source>
</evidence>
<evidence type="ECO:0000313" key="4">
    <source>
        <dbReference type="Proteomes" id="UP000242972"/>
    </source>
</evidence>